<protein>
    <submittedName>
        <fullName evidence="1">Uncharacterized protein</fullName>
    </submittedName>
</protein>
<organism evidence="1 2">
    <name type="scientific">Neolentinus lepideus HHB14362 ss-1</name>
    <dbReference type="NCBI Taxonomy" id="1314782"/>
    <lineage>
        <taxon>Eukaryota</taxon>
        <taxon>Fungi</taxon>
        <taxon>Dikarya</taxon>
        <taxon>Basidiomycota</taxon>
        <taxon>Agaricomycotina</taxon>
        <taxon>Agaricomycetes</taxon>
        <taxon>Gloeophyllales</taxon>
        <taxon>Gloeophyllaceae</taxon>
        <taxon>Neolentinus</taxon>
    </lineage>
</organism>
<gene>
    <name evidence="1" type="ORF">NEOLEDRAFT_769348</name>
</gene>
<reference evidence="1 2" key="1">
    <citation type="journal article" date="2016" name="Mol. Biol. Evol.">
        <title>Comparative Genomics of Early-Diverging Mushroom-Forming Fungi Provides Insights into the Origins of Lignocellulose Decay Capabilities.</title>
        <authorList>
            <person name="Nagy L.G."/>
            <person name="Riley R."/>
            <person name="Tritt A."/>
            <person name="Adam C."/>
            <person name="Daum C."/>
            <person name="Floudas D."/>
            <person name="Sun H."/>
            <person name="Yadav J.S."/>
            <person name="Pangilinan J."/>
            <person name="Larsson K.H."/>
            <person name="Matsuura K."/>
            <person name="Barry K."/>
            <person name="Labutti K."/>
            <person name="Kuo R."/>
            <person name="Ohm R.A."/>
            <person name="Bhattacharya S.S."/>
            <person name="Shirouzu T."/>
            <person name="Yoshinaga Y."/>
            <person name="Martin F.M."/>
            <person name="Grigoriev I.V."/>
            <person name="Hibbett D.S."/>
        </authorList>
    </citation>
    <scope>NUCLEOTIDE SEQUENCE [LARGE SCALE GENOMIC DNA]</scope>
    <source>
        <strain evidence="1 2">HHB14362 ss-1</strain>
    </source>
</reference>
<proteinExistence type="predicted"/>
<dbReference type="Proteomes" id="UP000076761">
    <property type="component" value="Unassembled WGS sequence"/>
</dbReference>
<dbReference type="AlphaFoldDB" id="A0A165UTL0"/>
<evidence type="ECO:0000313" key="2">
    <source>
        <dbReference type="Proteomes" id="UP000076761"/>
    </source>
</evidence>
<sequence>MPCRTRYIPHIGSSLLAKCRHTSSLSFTSSSVFLCTIQLSVEIFYFRHSQCGKGLGTRTAYITPISAS</sequence>
<accession>A0A165UTL0</accession>
<evidence type="ECO:0000313" key="1">
    <source>
        <dbReference type="EMBL" id="KZT28685.1"/>
    </source>
</evidence>
<name>A0A165UTL0_9AGAM</name>
<dbReference type="InParanoid" id="A0A165UTL0"/>
<keyword evidence="2" id="KW-1185">Reference proteome</keyword>
<dbReference type="EMBL" id="KV425556">
    <property type="protein sequence ID" value="KZT28685.1"/>
    <property type="molecule type" value="Genomic_DNA"/>
</dbReference>